<sequence>MIPNVGNASIDSRKLTDYALNPEHPVGGNKAKVFESALGYNKSNAEEFMQQIYEKLPGGRATLGKLDEFGQRYTVDISITGPNGNTVEVRTGWIIKKASDTPALTTIFVK</sequence>
<dbReference type="Proteomes" id="UP000472755">
    <property type="component" value="Unassembled WGS sequence"/>
</dbReference>
<reference evidence="2 3" key="1">
    <citation type="journal article" date="2019" name="Nat. Med.">
        <title>A library of human gut bacterial isolates paired with longitudinal multiomics data enables mechanistic microbiome research.</title>
        <authorList>
            <person name="Poyet M."/>
            <person name="Groussin M."/>
            <person name="Gibbons S.M."/>
            <person name="Avila-Pacheco J."/>
            <person name="Jiang X."/>
            <person name="Kearney S.M."/>
            <person name="Perrotta A.R."/>
            <person name="Berdy B."/>
            <person name="Zhao S."/>
            <person name="Lieberman T.D."/>
            <person name="Swanson P.K."/>
            <person name="Smith M."/>
            <person name="Roesemann S."/>
            <person name="Alexander J.E."/>
            <person name="Rich S.A."/>
            <person name="Livny J."/>
            <person name="Vlamakis H."/>
            <person name="Clish C."/>
            <person name="Bullock K."/>
            <person name="Deik A."/>
            <person name="Scott J."/>
            <person name="Pierce K.A."/>
            <person name="Xavier R.J."/>
            <person name="Alm E.J."/>
        </authorList>
    </citation>
    <scope>NUCLEOTIDE SEQUENCE [LARGE SCALE GENOMIC DNA]</scope>
    <source>
        <strain evidence="2 3">BIOML-A4</strain>
    </source>
</reference>
<evidence type="ECO:0000313" key="3">
    <source>
        <dbReference type="Proteomes" id="UP000472755"/>
    </source>
</evidence>
<dbReference type="InterPro" id="IPR049250">
    <property type="entry name" value="DUF6883"/>
</dbReference>
<evidence type="ECO:0000313" key="2">
    <source>
        <dbReference type="EMBL" id="MTS28749.1"/>
    </source>
</evidence>
<dbReference type="EMBL" id="WMZU01000035">
    <property type="protein sequence ID" value="MTS28749.1"/>
    <property type="molecule type" value="Genomic_DNA"/>
</dbReference>
<dbReference type="Pfam" id="PF21814">
    <property type="entry name" value="DUF6883"/>
    <property type="match status" value="1"/>
</dbReference>
<feature type="domain" description="DUF6883" evidence="1">
    <location>
        <begin position="2"/>
        <end position="110"/>
    </location>
</feature>
<dbReference type="AlphaFoldDB" id="A0A6L6LWX4"/>
<comment type="caution">
    <text evidence="2">The sequence shown here is derived from an EMBL/GenBank/DDBJ whole genome shotgun (WGS) entry which is preliminary data.</text>
</comment>
<accession>A0A6L6LWX4</accession>
<name>A0A6L6LWX4_9FIRM</name>
<evidence type="ECO:0000259" key="1">
    <source>
        <dbReference type="Pfam" id="PF21814"/>
    </source>
</evidence>
<protein>
    <recommendedName>
        <fullName evidence="1">DUF6883 domain-containing protein</fullName>
    </recommendedName>
</protein>
<organism evidence="2 3">
    <name type="scientific">Ruthenibacterium lactatiformans</name>
    <dbReference type="NCBI Taxonomy" id="1550024"/>
    <lineage>
        <taxon>Bacteria</taxon>
        <taxon>Bacillati</taxon>
        <taxon>Bacillota</taxon>
        <taxon>Clostridia</taxon>
        <taxon>Eubacteriales</taxon>
        <taxon>Oscillospiraceae</taxon>
        <taxon>Ruthenibacterium</taxon>
    </lineage>
</organism>
<gene>
    <name evidence="2" type="ORF">GMD59_15875</name>
</gene>
<proteinExistence type="predicted"/>